<evidence type="ECO:0000313" key="5">
    <source>
        <dbReference type="Proteomes" id="UP000196694"/>
    </source>
</evidence>
<dbReference type="Proteomes" id="UP000058613">
    <property type="component" value="Chromosome"/>
</dbReference>
<reference evidence="2 4" key="1">
    <citation type="submission" date="2015-10" db="EMBL/GenBank/DDBJ databases">
        <title>Complete genome sequence of hyperthermophilic archaeon Pyrodictium delaneyi Su06.</title>
        <authorList>
            <person name="Jung J.-H."/>
            <person name="Lin J."/>
            <person name="Holden J.F."/>
            <person name="Park C.-S."/>
        </authorList>
    </citation>
    <scope>NUCLEOTIDE SEQUENCE [LARGE SCALE GENOMIC DNA]</scope>
    <source>
        <strain evidence="2 4">Su06</strain>
    </source>
</reference>
<evidence type="ECO:0000313" key="4">
    <source>
        <dbReference type="Proteomes" id="UP000058613"/>
    </source>
</evidence>
<feature type="transmembrane region" description="Helical" evidence="1">
    <location>
        <begin position="12"/>
        <end position="33"/>
    </location>
</feature>
<organism evidence="2 4">
    <name type="scientific">Pyrodictium delaneyi</name>
    <dbReference type="NCBI Taxonomy" id="1273541"/>
    <lineage>
        <taxon>Archaea</taxon>
        <taxon>Thermoproteota</taxon>
        <taxon>Thermoprotei</taxon>
        <taxon>Desulfurococcales</taxon>
        <taxon>Pyrodictiaceae</taxon>
        <taxon>Pyrodictium</taxon>
    </lineage>
</organism>
<keyword evidence="1" id="KW-0812">Transmembrane</keyword>
<reference evidence="3 5" key="2">
    <citation type="submission" date="2017-05" db="EMBL/GenBank/DDBJ databases">
        <title>The draft genome of the hyperthermophilic archaeon 'Pyrodictium delaneyi strain Hulk', an iron and nitrate reducer, reveals the capacity for sulfate reduction.</title>
        <authorList>
            <person name="Demey L.M."/>
            <person name="Miller C."/>
            <person name="Manzella M."/>
            <person name="Reguera G."/>
            <person name="Kashefi K."/>
        </authorList>
    </citation>
    <scope>NUCLEOTIDE SEQUENCE [LARGE SCALE GENOMIC DNA]</scope>
    <source>
        <strain evidence="3 5">Hulk</strain>
    </source>
</reference>
<proteinExistence type="predicted"/>
<keyword evidence="1" id="KW-0472">Membrane</keyword>
<feature type="transmembrane region" description="Helical" evidence="1">
    <location>
        <begin position="45"/>
        <end position="68"/>
    </location>
</feature>
<dbReference type="EMBL" id="NCQP01000001">
    <property type="protein sequence ID" value="OWJ55401.1"/>
    <property type="molecule type" value="Genomic_DNA"/>
</dbReference>
<dbReference type="GeneID" id="26099286"/>
<keyword evidence="5" id="KW-1185">Reference proteome</keyword>
<evidence type="ECO:0008006" key="6">
    <source>
        <dbReference type="Google" id="ProtNLM"/>
    </source>
</evidence>
<sequence>MPPAFTGHGIYLLNPLMGLVWLLIGLLIAFYVYSDSSKRYPRGSLAPLIWTVAVVFGGLLVLLLYLLVRPPERRD</sequence>
<accession>A0A0P0N2R7</accession>
<dbReference type="Proteomes" id="UP000196694">
    <property type="component" value="Unassembled WGS sequence"/>
</dbReference>
<evidence type="ECO:0000313" key="2">
    <source>
        <dbReference type="EMBL" id="ALL00995.1"/>
    </source>
</evidence>
<dbReference type="AlphaFoldDB" id="A0A0P0N2R7"/>
<dbReference type="KEGG" id="pdl:Pyrde_0947"/>
<keyword evidence="1" id="KW-1133">Transmembrane helix</keyword>
<gene>
    <name evidence="3" type="ORF">Pdsh_00905</name>
    <name evidence="2" type="ORF">Pyrde_0947</name>
</gene>
<dbReference type="STRING" id="1273541.Pyrde_0947"/>
<name>A0A0P0N2R7_9CREN</name>
<evidence type="ECO:0000313" key="3">
    <source>
        <dbReference type="EMBL" id="OWJ55401.1"/>
    </source>
</evidence>
<evidence type="ECO:0000256" key="1">
    <source>
        <dbReference type="SAM" id="Phobius"/>
    </source>
</evidence>
<dbReference type="RefSeq" id="WP_055408686.1">
    <property type="nucleotide sequence ID" value="NZ_CP013011.1"/>
</dbReference>
<dbReference type="EMBL" id="CP013011">
    <property type="protein sequence ID" value="ALL00995.1"/>
    <property type="molecule type" value="Genomic_DNA"/>
</dbReference>
<protein>
    <recommendedName>
        <fullName evidence="6">Cardiolipin synthase N-terminal domain-containing protein</fullName>
    </recommendedName>
</protein>